<dbReference type="EMBL" id="LGUB01001555">
    <property type="protein sequence ID" value="KRH91758.1"/>
    <property type="molecule type" value="Genomic_DNA"/>
</dbReference>
<keyword evidence="3" id="KW-1185">Reference proteome</keyword>
<protein>
    <submittedName>
        <fullName evidence="2">Uncharacterized protein</fullName>
    </submittedName>
</protein>
<feature type="non-terminal residue" evidence="2">
    <location>
        <position position="177"/>
    </location>
</feature>
<dbReference type="OrthoDB" id="10675470at2759"/>
<evidence type="ECO:0000313" key="3">
    <source>
        <dbReference type="Proteomes" id="UP000051530"/>
    </source>
</evidence>
<dbReference type="Proteomes" id="UP000051530">
    <property type="component" value="Unassembled WGS sequence"/>
</dbReference>
<sequence length="177" mass="20564">IQKELISLRYPSTDSYFYIKQLANIKQSNFALIDQYHKEIKTTCKKWGACKSASSDQIAEKINETFINNLHNLTEIEMNRSNNKTLKEILLAIKTAERTLIRSALQITTQRQQTNFNTNTNKSNGNNFNNKKYCKYHKTPFHDTKDCNFLKAQQQNRNPTDKNLAINDAKSNKNDLI</sequence>
<comment type="caution">
    <text evidence="2">The sequence shown here is derived from an EMBL/GenBank/DDBJ whole genome shotgun (WGS) entry which is preliminary data.</text>
</comment>
<dbReference type="AlphaFoldDB" id="A0A0R0LWE4"/>
<accession>A0A0R0LWE4</accession>
<proteinExistence type="predicted"/>
<evidence type="ECO:0000313" key="2">
    <source>
        <dbReference type="EMBL" id="KRH91758.1"/>
    </source>
</evidence>
<dbReference type="VEuPathDB" id="MicrosporidiaDB:M153_27416000532"/>
<feature type="non-terminal residue" evidence="2">
    <location>
        <position position="1"/>
    </location>
</feature>
<evidence type="ECO:0000256" key="1">
    <source>
        <dbReference type="SAM" id="MobiDB-lite"/>
    </source>
</evidence>
<organism evidence="2 3">
    <name type="scientific">Pseudoloma neurophilia</name>
    <dbReference type="NCBI Taxonomy" id="146866"/>
    <lineage>
        <taxon>Eukaryota</taxon>
        <taxon>Fungi</taxon>
        <taxon>Fungi incertae sedis</taxon>
        <taxon>Microsporidia</taxon>
        <taxon>Pseudoloma</taxon>
    </lineage>
</organism>
<name>A0A0R0LWE4_9MICR</name>
<feature type="region of interest" description="Disordered" evidence="1">
    <location>
        <begin position="154"/>
        <end position="177"/>
    </location>
</feature>
<reference evidence="2 3" key="1">
    <citation type="submission" date="2015-07" db="EMBL/GenBank/DDBJ databases">
        <title>The genome of Pseudoloma neurophilia, a relevant intracellular parasite of the zebrafish.</title>
        <authorList>
            <person name="Ndikumana S."/>
            <person name="Pelin A."/>
            <person name="Sanders J."/>
            <person name="Corradi N."/>
        </authorList>
    </citation>
    <scope>NUCLEOTIDE SEQUENCE [LARGE SCALE GENOMIC DNA]</scope>
    <source>
        <strain evidence="2 3">MK1</strain>
    </source>
</reference>
<gene>
    <name evidence="2" type="ORF">M153_27416000532</name>
</gene>